<protein>
    <recommendedName>
        <fullName evidence="2">Class I SAM-dependent methyltransferase</fullName>
    </recommendedName>
</protein>
<dbReference type="AlphaFoldDB" id="A0A1J5TR71"/>
<gene>
    <name evidence="1" type="ORF">GALL_10920</name>
</gene>
<proteinExistence type="predicted"/>
<name>A0A1J5TR71_9ZZZZ</name>
<reference evidence="1" key="1">
    <citation type="submission" date="2016-10" db="EMBL/GenBank/DDBJ databases">
        <title>Sequence of Gallionella enrichment culture.</title>
        <authorList>
            <person name="Poehlein A."/>
            <person name="Muehling M."/>
            <person name="Daniel R."/>
        </authorList>
    </citation>
    <scope>NUCLEOTIDE SEQUENCE</scope>
</reference>
<comment type="caution">
    <text evidence="1">The sequence shown here is derived from an EMBL/GenBank/DDBJ whole genome shotgun (WGS) entry which is preliminary data.</text>
</comment>
<dbReference type="EMBL" id="MLJW01000002">
    <property type="protein sequence ID" value="OIR18752.1"/>
    <property type="molecule type" value="Genomic_DNA"/>
</dbReference>
<evidence type="ECO:0000313" key="1">
    <source>
        <dbReference type="EMBL" id="OIR18752.1"/>
    </source>
</evidence>
<accession>A0A1J5TR71</accession>
<sequence length="300" mass="33449">MRRIRASRSSRILSAEPRAEMIREFLEHLLTPCPRRWRRMGYLREQIAIDARLARNRGAWAPHLEATRREIIGAMEAPPQRRCALILGAGLHHDVPLEALARRYDRVVLADLVHRPRARRAARRVGGRVVCAEFDASGVAARMADAGRSMDAGELAALVGSAHAGIPPECGGEPDLVVSANLCSQLFLLPLDWARVDRFGDEGLGRRLAAAAAGRHLDWLEERPGTVLLVSDFERRRITADGREILRETVPGLEGLRAPDRRWTWRIAPIPEHSRTCSLEHEVGAWLAAGGARRRPFRAS</sequence>
<organism evidence="1">
    <name type="scientific">mine drainage metagenome</name>
    <dbReference type="NCBI Taxonomy" id="410659"/>
    <lineage>
        <taxon>unclassified sequences</taxon>
        <taxon>metagenomes</taxon>
        <taxon>ecological metagenomes</taxon>
    </lineage>
</organism>
<evidence type="ECO:0008006" key="2">
    <source>
        <dbReference type="Google" id="ProtNLM"/>
    </source>
</evidence>